<accession>A0ACA9Q5H2</accession>
<name>A0ACA9Q5H2_9GLOM</name>
<comment type="caution">
    <text evidence="1">The sequence shown here is derived from an EMBL/GenBank/DDBJ whole genome shotgun (WGS) entry which is preliminary data.</text>
</comment>
<keyword evidence="2" id="KW-1185">Reference proteome</keyword>
<dbReference type="EMBL" id="CAJVPW010035934">
    <property type="protein sequence ID" value="CAG8736684.1"/>
    <property type="molecule type" value="Genomic_DNA"/>
</dbReference>
<gene>
    <name evidence="1" type="ORF">SPELUC_LOCUS13495</name>
</gene>
<reference evidence="1" key="1">
    <citation type="submission" date="2021-06" db="EMBL/GenBank/DDBJ databases">
        <authorList>
            <person name="Kallberg Y."/>
            <person name="Tangrot J."/>
            <person name="Rosling A."/>
        </authorList>
    </citation>
    <scope>NUCLEOTIDE SEQUENCE</scope>
    <source>
        <strain evidence="1">28 12/20/2015</strain>
    </source>
</reference>
<proteinExistence type="predicted"/>
<sequence>MSVSSLPKSDDTNKSKSSIISKTLKKAVSMDSLHKKPSGYIKKRNISLDVNLSGSGNWFTTNDTNDSNDHKLSSERPSSDLPDEAFVVALIGKPSVGKSTIVRT</sequence>
<feature type="non-terminal residue" evidence="1">
    <location>
        <position position="104"/>
    </location>
</feature>
<protein>
    <submittedName>
        <fullName evidence="1">15650_t:CDS:1</fullName>
    </submittedName>
</protein>
<evidence type="ECO:0000313" key="2">
    <source>
        <dbReference type="Proteomes" id="UP000789366"/>
    </source>
</evidence>
<dbReference type="Proteomes" id="UP000789366">
    <property type="component" value="Unassembled WGS sequence"/>
</dbReference>
<organism evidence="1 2">
    <name type="scientific">Cetraspora pellucida</name>
    <dbReference type="NCBI Taxonomy" id="1433469"/>
    <lineage>
        <taxon>Eukaryota</taxon>
        <taxon>Fungi</taxon>
        <taxon>Fungi incertae sedis</taxon>
        <taxon>Mucoromycota</taxon>
        <taxon>Glomeromycotina</taxon>
        <taxon>Glomeromycetes</taxon>
        <taxon>Diversisporales</taxon>
        <taxon>Gigasporaceae</taxon>
        <taxon>Cetraspora</taxon>
    </lineage>
</organism>
<evidence type="ECO:0000313" key="1">
    <source>
        <dbReference type="EMBL" id="CAG8736684.1"/>
    </source>
</evidence>